<dbReference type="InterPro" id="IPR003593">
    <property type="entry name" value="AAA+_ATPase"/>
</dbReference>
<dbReference type="GO" id="GO:0098796">
    <property type="term" value="C:membrane protein complex"/>
    <property type="evidence" value="ECO:0007669"/>
    <property type="project" value="UniProtKB-ARBA"/>
</dbReference>
<comment type="subcellular location">
    <subcellularLocation>
        <location evidence="1">Cell inner membrane</location>
        <topology evidence="1">Multi-pass membrane protein</topology>
    </subcellularLocation>
</comment>
<dbReference type="Gene3D" id="3.40.50.300">
    <property type="entry name" value="P-loop containing nucleotide triphosphate hydrolases"/>
    <property type="match status" value="1"/>
</dbReference>
<keyword evidence="3" id="KW-1003">Cell membrane</keyword>
<dbReference type="PANTHER" id="PTHR30572:SF4">
    <property type="entry name" value="ABC TRANSPORTER PERMEASE YTRF"/>
    <property type="match status" value="1"/>
</dbReference>
<name>A0A4V2UIK6_PAULE</name>
<keyword evidence="10" id="KW-0046">Antibiotic resistance</keyword>
<comment type="similarity">
    <text evidence="12">Belongs to the ABC transporter superfamily. Macrolide exporter (TC 3.A.1.122) family.</text>
</comment>
<evidence type="ECO:0000256" key="12">
    <source>
        <dbReference type="ARBA" id="ARBA00038388"/>
    </source>
</evidence>
<feature type="transmembrane region" description="Helical" evidence="13">
    <location>
        <begin position="520"/>
        <end position="547"/>
    </location>
</feature>
<evidence type="ECO:0000256" key="5">
    <source>
        <dbReference type="ARBA" id="ARBA00022692"/>
    </source>
</evidence>
<keyword evidence="16" id="KW-1185">Reference proteome</keyword>
<dbReference type="InterPro" id="IPR025857">
    <property type="entry name" value="MacB_PCD"/>
</dbReference>
<dbReference type="EMBL" id="SLZQ01000007">
    <property type="protein sequence ID" value="TCS36300.1"/>
    <property type="molecule type" value="Genomic_DNA"/>
</dbReference>
<reference evidence="15 16" key="1">
    <citation type="submission" date="2019-03" db="EMBL/GenBank/DDBJ databases">
        <title>Genomic Encyclopedia of Type Strains, Phase IV (KMG-IV): sequencing the most valuable type-strain genomes for metagenomic binning, comparative biology and taxonomic classification.</title>
        <authorList>
            <person name="Goeker M."/>
        </authorList>
    </citation>
    <scope>NUCLEOTIDE SEQUENCE [LARGE SCALE GENOMIC DNA]</scope>
    <source>
        <strain evidence="15 16">DSM 7445</strain>
    </source>
</reference>
<evidence type="ECO:0000256" key="6">
    <source>
        <dbReference type="ARBA" id="ARBA00022741"/>
    </source>
</evidence>
<keyword evidence="4" id="KW-0997">Cell inner membrane</keyword>
<dbReference type="PROSITE" id="PS00211">
    <property type="entry name" value="ABC_TRANSPORTER_1"/>
    <property type="match status" value="1"/>
</dbReference>
<dbReference type="GO" id="GO:0005524">
    <property type="term" value="F:ATP binding"/>
    <property type="evidence" value="ECO:0007669"/>
    <property type="project" value="UniProtKB-KW"/>
</dbReference>
<keyword evidence="8 13" id="KW-1133">Transmembrane helix</keyword>
<dbReference type="Proteomes" id="UP000295382">
    <property type="component" value="Unassembled WGS sequence"/>
</dbReference>
<dbReference type="SUPFAM" id="SSF52540">
    <property type="entry name" value="P-loop containing nucleoside triphosphate hydrolases"/>
    <property type="match status" value="1"/>
</dbReference>
<evidence type="ECO:0000256" key="4">
    <source>
        <dbReference type="ARBA" id="ARBA00022519"/>
    </source>
</evidence>
<sequence length="646" mass="68332">MSSSQAILDLRDITRTYETGDTVVRALDGVSLKIHAGEFVAIMGQSGSGKSSLMNIIGCLDRPTSGSYAVDGRDVTTLSKDELASLRRDTFGFVFQRYNLLPSVSAAENVELPAIYAGSSKRERLARAQALLEKLGLGERVHHKPTELSGGQQQRVSIARALMNGAEIILADEPTGALDSRSGEEVLRLLKQLHADGHTIILITHDPRIAEHAQRVINIADGRIVSDSGVVADAASQQRTRSQSHGNASWLPDLGEAVKMALRSLRGNLFRSALTLLGVVIGVAAVVAMLAIGNGSKQDVLQRIEAMGSNLLLVFPGAPGTRPSGDVATLVTADAEAMRDLPNIAAVSPERSTRATVRYGSQDFQTSVVGIWPDYAATQNWSMASGSFITRADVKGYAPVIVLGQTVAKSLFPDGDDPVGRYVLVKNVPFEVVGVLAGKGANAFGSDMDNTALVPLSTGYMRLFGKQYLNNIRVKVQDGTQADATQAAIENMLLQRHGTADYQVRSTSSLMETATETQNALTLLLASVAAISLLVGGIGVMNIMLVTVTERTREIGVRMATGARTANILLQFNTEALVVCGIGGLIGVALGFASGWLAEALGMKVAFTATPAILAFFSAFATGLLFGYLPARKAANLDPVVALASE</sequence>
<keyword evidence="6" id="KW-0547">Nucleotide-binding</keyword>
<dbReference type="InterPro" id="IPR003439">
    <property type="entry name" value="ABC_transporter-like_ATP-bd"/>
</dbReference>
<dbReference type="PANTHER" id="PTHR30572">
    <property type="entry name" value="MEMBRANE COMPONENT OF TRANSPORTER-RELATED"/>
    <property type="match status" value="1"/>
</dbReference>
<dbReference type="InterPro" id="IPR050250">
    <property type="entry name" value="Macrolide_Exporter_MacB"/>
</dbReference>
<evidence type="ECO:0000256" key="2">
    <source>
        <dbReference type="ARBA" id="ARBA00022448"/>
    </source>
</evidence>
<evidence type="ECO:0000256" key="8">
    <source>
        <dbReference type="ARBA" id="ARBA00022989"/>
    </source>
</evidence>
<protein>
    <submittedName>
        <fullName evidence="15">Macrolide transport system ATP-binding/permease protein</fullName>
    </submittedName>
</protein>
<dbReference type="GO" id="GO:0046677">
    <property type="term" value="P:response to antibiotic"/>
    <property type="evidence" value="ECO:0007669"/>
    <property type="project" value="UniProtKB-KW"/>
</dbReference>
<keyword evidence="9 13" id="KW-0472">Membrane</keyword>
<comment type="caution">
    <text evidence="15">The sequence shown here is derived from an EMBL/GenBank/DDBJ whole genome shotgun (WGS) entry which is preliminary data.</text>
</comment>
<dbReference type="OrthoDB" id="4814201at2"/>
<dbReference type="Pfam" id="PF12704">
    <property type="entry name" value="MacB_PCD"/>
    <property type="match status" value="1"/>
</dbReference>
<keyword evidence="5 13" id="KW-0812">Transmembrane</keyword>
<feature type="transmembrane region" description="Helical" evidence="13">
    <location>
        <begin position="605"/>
        <end position="629"/>
    </location>
</feature>
<evidence type="ECO:0000256" key="7">
    <source>
        <dbReference type="ARBA" id="ARBA00022840"/>
    </source>
</evidence>
<dbReference type="PROSITE" id="PS50893">
    <property type="entry name" value="ABC_TRANSPORTER_2"/>
    <property type="match status" value="1"/>
</dbReference>
<evidence type="ECO:0000256" key="9">
    <source>
        <dbReference type="ARBA" id="ARBA00023136"/>
    </source>
</evidence>
<evidence type="ECO:0000313" key="16">
    <source>
        <dbReference type="Proteomes" id="UP000295382"/>
    </source>
</evidence>
<dbReference type="InterPro" id="IPR017911">
    <property type="entry name" value="MacB-like_ATP-bd"/>
</dbReference>
<comment type="similarity">
    <text evidence="11">Belongs to the ABC-4 integral membrane protein family.</text>
</comment>
<evidence type="ECO:0000256" key="11">
    <source>
        <dbReference type="ARBA" id="ARBA00038076"/>
    </source>
</evidence>
<dbReference type="InterPro" id="IPR003838">
    <property type="entry name" value="ABC3_permease_C"/>
</dbReference>
<evidence type="ECO:0000313" key="15">
    <source>
        <dbReference type="EMBL" id="TCS36300.1"/>
    </source>
</evidence>
<keyword evidence="7 15" id="KW-0067">ATP-binding</keyword>
<dbReference type="Pfam" id="PF02687">
    <property type="entry name" value="FtsX"/>
    <property type="match status" value="1"/>
</dbReference>
<gene>
    <name evidence="15" type="ORF">EDC30_107117</name>
</gene>
<accession>A0A4V2UIK6</accession>
<feature type="transmembrane region" description="Helical" evidence="13">
    <location>
        <begin position="568"/>
        <end position="593"/>
    </location>
</feature>
<dbReference type="FunFam" id="3.40.50.300:FF:000032">
    <property type="entry name" value="Export ABC transporter ATP-binding protein"/>
    <property type="match status" value="1"/>
</dbReference>
<dbReference type="GO" id="GO:0016887">
    <property type="term" value="F:ATP hydrolysis activity"/>
    <property type="evidence" value="ECO:0007669"/>
    <property type="project" value="InterPro"/>
</dbReference>
<organism evidence="15 16">
    <name type="scientific">Paucimonas lemoignei</name>
    <name type="common">Pseudomonas lemoignei</name>
    <dbReference type="NCBI Taxonomy" id="29443"/>
    <lineage>
        <taxon>Bacteria</taxon>
        <taxon>Pseudomonadati</taxon>
        <taxon>Pseudomonadota</taxon>
        <taxon>Betaproteobacteria</taxon>
        <taxon>Burkholderiales</taxon>
        <taxon>Burkholderiaceae</taxon>
        <taxon>Paucimonas</taxon>
    </lineage>
</organism>
<proteinExistence type="inferred from homology"/>
<dbReference type="InterPro" id="IPR027417">
    <property type="entry name" value="P-loop_NTPase"/>
</dbReference>
<feature type="transmembrane region" description="Helical" evidence="13">
    <location>
        <begin position="269"/>
        <end position="292"/>
    </location>
</feature>
<dbReference type="CDD" id="cd03255">
    <property type="entry name" value="ABC_MJ0796_LolCDE_FtsE"/>
    <property type="match status" value="1"/>
</dbReference>
<keyword evidence="2" id="KW-0813">Transport</keyword>
<feature type="domain" description="ABC transporter" evidence="14">
    <location>
        <begin position="8"/>
        <end position="246"/>
    </location>
</feature>
<dbReference type="InterPro" id="IPR017871">
    <property type="entry name" value="ABC_transporter-like_CS"/>
</dbReference>
<dbReference type="RefSeq" id="WP_132259127.1">
    <property type="nucleotide sequence ID" value="NZ_SLZQ01000007.1"/>
</dbReference>
<evidence type="ECO:0000256" key="10">
    <source>
        <dbReference type="ARBA" id="ARBA00023251"/>
    </source>
</evidence>
<evidence type="ECO:0000259" key="14">
    <source>
        <dbReference type="PROSITE" id="PS50893"/>
    </source>
</evidence>
<evidence type="ECO:0000256" key="13">
    <source>
        <dbReference type="SAM" id="Phobius"/>
    </source>
</evidence>
<evidence type="ECO:0000256" key="1">
    <source>
        <dbReference type="ARBA" id="ARBA00004429"/>
    </source>
</evidence>
<dbReference type="GO" id="GO:0005886">
    <property type="term" value="C:plasma membrane"/>
    <property type="evidence" value="ECO:0007669"/>
    <property type="project" value="UniProtKB-SubCell"/>
</dbReference>
<dbReference type="Pfam" id="PF00005">
    <property type="entry name" value="ABC_tran"/>
    <property type="match status" value="1"/>
</dbReference>
<dbReference type="GO" id="GO:0022857">
    <property type="term" value="F:transmembrane transporter activity"/>
    <property type="evidence" value="ECO:0007669"/>
    <property type="project" value="TreeGrafter"/>
</dbReference>
<dbReference type="AlphaFoldDB" id="A0A4V2UIK6"/>
<dbReference type="SMART" id="SM00382">
    <property type="entry name" value="AAA"/>
    <property type="match status" value="1"/>
</dbReference>
<evidence type="ECO:0000256" key="3">
    <source>
        <dbReference type="ARBA" id="ARBA00022475"/>
    </source>
</evidence>